<dbReference type="Proteomes" id="UP000299102">
    <property type="component" value="Unassembled WGS sequence"/>
</dbReference>
<evidence type="ECO:0000313" key="2">
    <source>
        <dbReference type="Proteomes" id="UP000299102"/>
    </source>
</evidence>
<dbReference type="PANTHER" id="PTHR46601:SF1">
    <property type="entry name" value="ADF-H DOMAIN-CONTAINING PROTEIN"/>
    <property type="match status" value="1"/>
</dbReference>
<protein>
    <submittedName>
        <fullName evidence="1">Uncharacterized protein</fullName>
    </submittedName>
</protein>
<evidence type="ECO:0000313" key="1">
    <source>
        <dbReference type="EMBL" id="GBP38672.1"/>
    </source>
</evidence>
<keyword evidence="2" id="KW-1185">Reference proteome</keyword>
<sequence length="251" mass="28370">MLQKENAKEINLKGRIFQRIGYSEIEVSNERKRYEKLERRIEKKRKKDRGNGCTTRCLYFSDGAPEQFKNVKRFSNIYYHNDFRSAPEWHFHATEHGKGPCDGAGGALKRMALRASSQMTPEEQTSTLLELYEWTNKKSSLKNMPIMQRILLVHCQRYEGPGNITRYYLRAGPATWRNGAGFGPTGAPSLSSNGPPEKRLAGSFVPYKVLAVSRLFLFDANGSLKLRGDLSVVTGRPTMLGVESEVARSSS</sequence>
<name>A0A4C1VJV1_EUMVA</name>
<accession>A0A4C1VJV1</accession>
<dbReference type="OrthoDB" id="10062343at2759"/>
<dbReference type="PANTHER" id="PTHR46601">
    <property type="entry name" value="ULP_PROTEASE DOMAIN-CONTAINING PROTEIN"/>
    <property type="match status" value="1"/>
</dbReference>
<gene>
    <name evidence="1" type="ORF">EVAR_27859_1</name>
</gene>
<reference evidence="1 2" key="1">
    <citation type="journal article" date="2019" name="Commun. Biol.">
        <title>The bagworm genome reveals a unique fibroin gene that provides high tensile strength.</title>
        <authorList>
            <person name="Kono N."/>
            <person name="Nakamura H."/>
            <person name="Ohtoshi R."/>
            <person name="Tomita M."/>
            <person name="Numata K."/>
            <person name="Arakawa K."/>
        </authorList>
    </citation>
    <scope>NUCLEOTIDE SEQUENCE [LARGE SCALE GENOMIC DNA]</scope>
</reference>
<organism evidence="1 2">
    <name type="scientific">Eumeta variegata</name>
    <name type="common">Bagworm moth</name>
    <name type="synonym">Eumeta japonica</name>
    <dbReference type="NCBI Taxonomy" id="151549"/>
    <lineage>
        <taxon>Eukaryota</taxon>
        <taxon>Metazoa</taxon>
        <taxon>Ecdysozoa</taxon>
        <taxon>Arthropoda</taxon>
        <taxon>Hexapoda</taxon>
        <taxon>Insecta</taxon>
        <taxon>Pterygota</taxon>
        <taxon>Neoptera</taxon>
        <taxon>Endopterygota</taxon>
        <taxon>Lepidoptera</taxon>
        <taxon>Glossata</taxon>
        <taxon>Ditrysia</taxon>
        <taxon>Tineoidea</taxon>
        <taxon>Psychidae</taxon>
        <taxon>Oiketicinae</taxon>
        <taxon>Eumeta</taxon>
    </lineage>
</organism>
<dbReference type="EMBL" id="BGZK01000352">
    <property type="protein sequence ID" value="GBP38672.1"/>
    <property type="molecule type" value="Genomic_DNA"/>
</dbReference>
<comment type="caution">
    <text evidence="1">The sequence shown here is derived from an EMBL/GenBank/DDBJ whole genome shotgun (WGS) entry which is preliminary data.</text>
</comment>
<proteinExistence type="predicted"/>
<dbReference type="AlphaFoldDB" id="A0A4C1VJV1"/>